<keyword evidence="3" id="KW-1185">Reference proteome</keyword>
<protein>
    <submittedName>
        <fullName evidence="2">Uncharacterized protein</fullName>
    </submittedName>
</protein>
<keyword evidence="1" id="KW-1133">Transmembrane helix</keyword>
<accession>A0ABN8J0C3</accession>
<sequence length="87" mass="9518">MPDVEHGSIQSGKIFDSTFIAMAMFLKLSFLITCFVMVNCKPRKSYEKTVLHVKVNNDGIVKTVSSSQITTYSSFGSFGGFGVARSP</sequence>
<feature type="non-terminal residue" evidence="2">
    <location>
        <position position="1"/>
    </location>
</feature>
<evidence type="ECO:0000256" key="1">
    <source>
        <dbReference type="SAM" id="Phobius"/>
    </source>
</evidence>
<keyword evidence="1" id="KW-0472">Membrane</keyword>
<gene>
    <name evidence="2" type="ORF">IPOD504_LOCUS14976</name>
</gene>
<name>A0ABN8J0C3_9NEOP</name>
<organism evidence="2 3">
    <name type="scientific">Iphiclides podalirius</name>
    <name type="common">scarce swallowtail</name>
    <dbReference type="NCBI Taxonomy" id="110791"/>
    <lineage>
        <taxon>Eukaryota</taxon>
        <taxon>Metazoa</taxon>
        <taxon>Ecdysozoa</taxon>
        <taxon>Arthropoda</taxon>
        <taxon>Hexapoda</taxon>
        <taxon>Insecta</taxon>
        <taxon>Pterygota</taxon>
        <taxon>Neoptera</taxon>
        <taxon>Endopterygota</taxon>
        <taxon>Lepidoptera</taxon>
        <taxon>Glossata</taxon>
        <taxon>Ditrysia</taxon>
        <taxon>Papilionoidea</taxon>
        <taxon>Papilionidae</taxon>
        <taxon>Papilioninae</taxon>
        <taxon>Iphiclides</taxon>
    </lineage>
</organism>
<reference evidence="2" key="1">
    <citation type="submission" date="2022-03" db="EMBL/GenBank/DDBJ databases">
        <authorList>
            <person name="Martin H S."/>
        </authorList>
    </citation>
    <scope>NUCLEOTIDE SEQUENCE</scope>
</reference>
<keyword evidence="1" id="KW-0812">Transmembrane</keyword>
<dbReference type="Proteomes" id="UP000837857">
    <property type="component" value="Chromosome 6"/>
</dbReference>
<evidence type="ECO:0000313" key="3">
    <source>
        <dbReference type="Proteomes" id="UP000837857"/>
    </source>
</evidence>
<feature type="transmembrane region" description="Helical" evidence="1">
    <location>
        <begin position="20"/>
        <end position="38"/>
    </location>
</feature>
<evidence type="ECO:0000313" key="2">
    <source>
        <dbReference type="EMBL" id="CAH2071089.1"/>
    </source>
</evidence>
<dbReference type="EMBL" id="OW152818">
    <property type="protein sequence ID" value="CAH2071089.1"/>
    <property type="molecule type" value="Genomic_DNA"/>
</dbReference>
<proteinExistence type="predicted"/>